<accession>A0A8S4EPU9</accession>
<dbReference type="EMBL" id="CAJHNJ030000020">
    <property type="protein sequence ID" value="CAG9117628.1"/>
    <property type="molecule type" value="Genomic_DNA"/>
</dbReference>
<keyword evidence="4" id="KW-1185">Reference proteome</keyword>
<dbReference type="CDD" id="cd20348">
    <property type="entry name" value="BRcat_RBR_EMI"/>
    <property type="match status" value="1"/>
</dbReference>
<feature type="compositionally biased region" description="Basic and acidic residues" evidence="1">
    <location>
        <begin position="86"/>
        <end position="96"/>
    </location>
</feature>
<dbReference type="InterPro" id="IPR036047">
    <property type="entry name" value="F-box-like_dom_sf"/>
</dbReference>
<protein>
    <submittedName>
        <fullName evidence="3">(diamondback moth) hypothetical protein</fullName>
    </submittedName>
</protein>
<dbReference type="GO" id="GO:0005634">
    <property type="term" value="C:nucleus"/>
    <property type="evidence" value="ECO:0007669"/>
    <property type="project" value="TreeGrafter"/>
</dbReference>
<dbReference type="InterPro" id="IPR001810">
    <property type="entry name" value="F-box_dom"/>
</dbReference>
<dbReference type="SUPFAM" id="SSF81383">
    <property type="entry name" value="F-box domain"/>
    <property type="match status" value="1"/>
</dbReference>
<proteinExistence type="predicted"/>
<comment type="caution">
    <text evidence="3">The sequence shown here is derived from an EMBL/GenBank/DDBJ whole genome shotgun (WGS) entry which is preliminary data.</text>
</comment>
<name>A0A8S4EPU9_PLUXY</name>
<feature type="compositionally biased region" description="Basic residues" evidence="1">
    <location>
        <begin position="74"/>
        <end position="85"/>
    </location>
</feature>
<reference evidence="3" key="1">
    <citation type="submission" date="2020-11" db="EMBL/GenBank/DDBJ databases">
        <authorList>
            <person name="Whiteford S."/>
        </authorList>
    </citation>
    <scope>NUCLEOTIDE SEQUENCE</scope>
</reference>
<dbReference type="GO" id="GO:0007088">
    <property type="term" value="P:regulation of mitotic nuclear division"/>
    <property type="evidence" value="ECO:0007669"/>
    <property type="project" value="InterPro"/>
</dbReference>
<dbReference type="PANTHER" id="PTHR15493:SF9">
    <property type="entry name" value="GH14043P"/>
    <property type="match status" value="1"/>
</dbReference>
<sequence length="456" mass="51495">MDDQPMMEPVTPAHYRNASYWRTDDSGYHTSFTPGSLECSEISNENLDPTLGKCYRNEDLEGSSSTGGGSGPRASRRGRRSRRPAHHYDTLLESPRRRGVKRTYQEDTDVTDTSLCSAPTPTSVIAGGIQRLKVNDSGLSPITSEYNNDCRSTHLYTLEATSYPLSYPTTPVKKICIAGVKTSPMSYADSLQSSPLRTINNLSCPPRRSAKKLHFANPVSCEAQITYKPKLLSKVVRTIFRPEQKVDIIKMLYHKVCTMPAINKILSYLSNEDIYNFSLVSPIWHQVCEENAKSKKREYVEFITNTKENHENRNKNRGNDVCKNVDSKGGSLKDIYNIVNSRIAKNSPTRSPPTTPKTRRFKTFTKSASLDSRIQLSCVRCRQPAKVTEEPSGEEWAQCSSLSCAYQFCRFCKCDRHPNKVCFRYDLDGPSPSKRKKKITAVGTKKSKKNLRRLLD</sequence>
<dbReference type="GO" id="GO:0045835">
    <property type="term" value="P:negative regulation of meiotic nuclear division"/>
    <property type="evidence" value="ECO:0007669"/>
    <property type="project" value="InterPro"/>
</dbReference>
<feature type="region of interest" description="Disordered" evidence="1">
    <location>
        <begin position="53"/>
        <end position="115"/>
    </location>
</feature>
<dbReference type="Proteomes" id="UP000653454">
    <property type="component" value="Unassembled WGS sequence"/>
</dbReference>
<dbReference type="Gene3D" id="1.20.1280.50">
    <property type="match status" value="1"/>
</dbReference>
<dbReference type="Gene3D" id="2.20.25.20">
    <property type="match status" value="1"/>
</dbReference>
<dbReference type="PANTHER" id="PTHR15493">
    <property type="entry name" value="F-BOX ONLY PROTEIN 5 AND 43"/>
    <property type="match status" value="1"/>
</dbReference>
<dbReference type="Pfam" id="PF00646">
    <property type="entry name" value="F-box"/>
    <property type="match status" value="1"/>
</dbReference>
<evidence type="ECO:0000259" key="2">
    <source>
        <dbReference type="Pfam" id="PF00646"/>
    </source>
</evidence>
<dbReference type="InterPro" id="IPR047147">
    <property type="entry name" value="FBX5_43"/>
</dbReference>
<evidence type="ECO:0000313" key="4">
    <source>
        <dbReference type="Proteomes" id="UP000653454"/>
    </source>
</evidence>
<dbReference type="AlphaFoldDB" id="A0A8S4EPU9"/>
<feature type="region of interest" description="Disordered" evidence="1">
    <location>
        <begin position="434"/>
        <end position="456"/>
    </location>
</feature>
<gene>
    <name evidence="3" type="ORF">PLXY2_LOCUS6313</name>
</gene>
<feature type="domain" description="F-box" evidence="2">
    <location>
        <begin position="261"/>
        <end position="289"/>
    </location>
</feature>
<evidence type="ECO:0000313" key="3">
    <source>
        <dbReference type="EMBL" id="CAG9117628.1"/>
    </source>
</evidence>
<evidence type="ECO:0000256" key="1">
    <source>
        <dbReference type="SAM" id="MobiDB-lite"/>
    </source>
</evidence>
<organism evidence="3 4">
    <name type="scientific">Plutella xylostella</name>
    <name type="common">Diamondback moth</name>
    <name type="synonym">Plutella maculipennis</name>
    <dbReference type="NCBI Taxonomy" id="51655"/>
    <lineage>
        <taxon>Eukaryota</taxon>
        <taxon>Metazoa</taxon>
        <taxon>Ecdysozoa</taxon>
        <taxon>Arthropoda</taxon>
        <taxon>Hexapoda</taxon>
        <taxon>Insecta</taxon>
        <taxon>Pterygota</taxon>
        <taxon>Neoptera</taxon>
        <taxon>Endopterygota</taxon>
        <taxon>Lepidoptera</taxon>
        <taxon>Glossata</taxon>
        <taxon>Ditrysia</taxon>
        <taxon>Yponomeutoidea</taxon>
        <taxon>Plutellidae</taxon>
        <taxon>Plutella</taxon>
    </lineage>
</organism>
<dbReference type="CDD" id="cd22086">
    <property type="entry name" value="F-box_EMI"/>
    <property type="match status" value="1"/>
</dbReference>